<feature type="non-terminal residue" evidence="2">
    <location>
        <position position="133"/>
    </location>
</feature>
<proteinExistence type="predicted"/>
<name>A0AAD4D423_9FUNG</name>
<keyword evidence="1" id="KW-0472">Membrane</keyword>
<dbReference type="EMBL" id="JAAAIL010001822">
    <property type="protein sequence ID" value="KAG0264522.1"/>
    <property type="molecule type" value="Genomic_DNA"/>
</dbReference>
<keyword evidence="1" id="KW-0812">Transmembrane</keyword>
<evidence type="ECO:0000313" key="2">
    <source>
        <dbReference type="EMBL" id="KAG0264522.1"/>
    </source>
</evidence>
<sequence>MLVKASCLVIATISNVLTWLPPPSSKTVNPKKDQKVVEDEHALVTTHANTFPFVMATYATVICTAYLSLMIYADNSTGAQVLKGEKQASFFKNHRAVTQLGDLDIWHYTTTALCVLGYALRKWSYVTLDRFYT</sequence>
<reference evidence="2" key="1">
    <citation type="journal article" date="2020" name="Fungal Divers.">
        <title>Resolving the Mortierellaceae phylogeny through synthesis of multi-gene phylogenetics and phylogenomics.</title>
        <authorList>
            <person name="Vandepol N."/>
            <person name="Liber J."/>
            <person name="Desiro A."/>
            <person name="Na H."/>
            <person name="Kennedy M."/>
            <person name="Barry K."/>
            <person name="Grigoriev I.V."/>
            <person name="Miller A.N."/>
            <person name="O'Donnell K."/>
            <person name="Stajich J.E."/>
            <person name="Bonito G."/>
        </authorList>
    </citation>
    <scope>NUCLEOTIDE SEQUENCE</scope>
    <source>
        <strain evidence="2">NRRL 28262</strain>
    </source>
</reference>
<protein>
    <submittedName>
        <fullName evidence="2">Uncharacterized protein</fullName>
    </submittedName>
</protein>
<dbReference type="Proteomes" id="UP001194580">
    <property type="component" value="Unassembled WGS sequence"/>
</dbReference>
<organism evidence="2 3">
    <name type="scientific">Linnemannia exigua</name>
    <dbReference type="NCBI Taxonomy" id="604196"/>
    <lineage>
        <taxon>Eukaryota</taxon>
        <taxon>Fungi</taxon>
        <taxon>Fungi incertae sedis</taxon>
        <taxon>Mucoromycota</taxon>
        <taxon>Mortierellomycotina</taxon>
        <taxon>Mortierellomycetes</taxon>
        <taxon>Mortierellales</taxon>
        <taxon>Mortierellaceae</taxon>
        <taxon>Linnemannia</taxon>
    </lineage>
</organism>
<gene>
    <name evidence="2" type="ORF">BGZ95_003575</name>
</gene>
<keyword evidence="3" id="KW-1185">Reference proteome</keyword>
<keyword evidence="1" id="KW-1133">Transmembrane helix</keyword>
<evidence type="ECO:0000256" key="1">
    <source>
        <dbReference type="SAM" id="Phobius"/>
    </source>
</evidence>
<accession>A0AAD4D423</accession>
<dbReference type="AlphaFoldDB" id="A0AAD4D423"/>
<evidence type="ECO:0000313" key="3">
    <source>
        <dbReference type="Proteomes" id="UP001194580"/>
    </source>
</evidence>
<comment type="caution">
    <text evidence="2">The sequence shown here is derived from an EMBL/GenBank/DDBJ whole genome shotgun (WGS) entry which is preliminary data.</text>
</comment>
<feature type="transmembrane region" description="Helical" evidence="1">
    <location>
        <begin position="53"/>
        <end position="73"/>
    </location>
</feature>